<reference evidence="2" key="2">
    <citation type="submission" date="2022-10" db="EMBL/GenBank/DDBJ databases">
        <authorList>
            <consortium name="ENA_rothamsted_submissions"/>
            <consortium name="culmorum"/>
            <person name="King R."/>
        </authorList>
    </citation>
    <scope>NUCLEOTIDE SEQUENCE</scope>
</reference>
<dbReference type="Proteomes" id="UP001154329">
    <property type="component" value="Chromosome 2"/>
</dbReference>
<keyword evidence="1" id="KW-0812">Transmembrane</keyword>
<evidence type="ECO:0000313" key="3">
    <source>
        <dbReference type="Proteomes" id="UP001154329"/>
    </source>
</evidence>
<accession>A0A9P0NEM6</accession>
<protein>
    <submittedName>
        <fullName evidence="2">Uncharacterized protein</fullName>
    </submittedName>
</protein>
<evidence type="ECO:0000313" key="2">
    <source>
        <dbReference type="EMBL" id="CAH1722973.1"/>
    </source>
</evidence>
<dbReference type="EMBL" id="OU899035">
    <property type="protein sequence ID" value="CAH1722973.1"/>
    <property type="molecule type" value="Genomic_DNA"/>
</dbReference>
<sequence>MYPGGDDKSVIAAIYTPIRATLPPPATQSLVYQDDAVFMHYIYTKYMCRMGGRRTLVEKKTFFLPFLNIMHIVHAYGCANSDENISFVTDIIREPKPVWILLLLLSLLYYGSAIVLECNICLQQQL</sequence>
<organism evidence="2 3">
    <name type="scientific">Aphis gossypii</name>
    <name type="common">Cotton aphid</name>
    <dbReference type="NCBI Taxonomy" id="80765"/>
    <lineage>
        <taxon>Eukaryota</taxon>
        <taxon>Metazoa</taxon>
        <taxon>Ecdysozoa</taxon>
        <taxon>Arthropoda</taxon>
        <taxon>Hexapoda</taxon>
        <taxon>Insecta</taxon>
        <taxon>Pterygota</taxon>
        <taxon>Neoptera</taxon>
        <taxon>Paraneoptera</taxon>
        <taxon>Hemiptera</taxon>
        <taxon>Sternorrhyncha</taxon>
        <taxon>Aphidomorpha</taxon>
        <taxon>Aphidoidea</taxon>
        <taxon>Aphididae</taxon>
        <taxon>Aphidini</taxon>
        <taxon>Aphis</taxon>
        <taxon>Aphis</taxon>
    </lineage>
</organism>
<reference evidence="2" key="1">
    <citation type="submission" date="2022-02" db="EMBL/GenBank/DDBJ databases">
        <authorList>
            <person name="King R."/>
        </authorList>
    </citation>
    <scope>NUCLEOTIDE SEQUENCE</scope>
</reference>
<dbReference type="AlphaFoldDB" id="A0A9P0NEM6"/>
<evidence type="ECO:0000256" key="1">
    <source>
        <dbReference type="SAM" id="Phobius"/>
    </source>
</evidence>
<keyword evidence="1" id="KW-0472">Membrane</keyword>
<keyword evidence="3" id="KW-1185">Reference proteome</keyword>
<gene>
    <name evidence="2" type="ORF">APHIGO_LOCUS4986</name>
</gene>
<proteinExistence type="predicted"/>
<keyword evidence="1" id="KW-1133">Transmembrane helix</keyword>
<name>A0A9P0NEM6_APHGO</name>
<feature type="transmembrane region" description="Helical" evidence="1">
    <location>
        <begin position="99"/>
        <end position="122"/>
    </location>
</feature>